<evidence type="ECO:0000313" key="2">
    <source>
        <dbReference type="EMBL" id="JAE04348.1"/>
    </source>
</evidence>
<reference evidence="2" key="2">
    <citation type="journal article" date="2015" name="Data Brief">
        <title>Shoot transcriptome of the giant reed, Arundo donax.</title>
        <authorList>
            <person name="Barrero R.A."/>
            <person name="Guerrero F.D."/>
            <person name="Moolhuijzen P."/>
            <person name="Goolsby J.A."/>
            <person name="Tidwell J."/>
            <person name="Bellgard S.E."/>
            <person name="Bellgard M.I."/>
        </authorList>
    </citation>
    <scope>NUCLEOTIDE SEQUENCE</scope>
    <source>
        <tissue evidence="2">Shoot tissue taken approximately 20 cm above the soil surface</tissue>
    </source>
</reference>
<name>A0A0A9F7V0_ARUDO</name>
<accession>A0A0A9F7V0</accession>
<feature type="region of interest" description="Disordered" evidence="1">
    <location>
        <begin position="29"/>
        <end position="105"/>
    </location>
</feature>
<reference evidence="2" key="1">
    <citation type="submission" date="2014-09" db="EMBL/GenBank/DDBJ databases">
        <authorList>
            <person name="Magalhaes I.L.F."/>
            <person name="Oliveira U."/>
            <person name="Santos F.R."/>
            <person name="Vidigal T.H.D.A."/>
            <person name="Brescovit A.D."/>
            <person name="Santos A.J."/>
        </authorList>
    </citation>
    <scope>NUCLEOTIDE SEQUENCE</scope>
    <source>
        <tissue evidence="2">Shoot tissue taken approximately 20 cm above the soil surface</tissue>
    </source>
</reference>
<organism evidence="2">
    <name type="scientific">Arundo donax</name>
    <name type="common">Giant reed</name>
    <name type="synonym">Donax arundinaceus</name>
    <dbReference type="NCBI Taxonomy" id="35708"/>
    <lineage>
        <taxon>Eukaryota</taxon>
        <taxon>Viridiplantae</taxon>
        <taxon>Streptophyta</taxon>
        <taxon>Embryophyta</taxon>
        <taxon>Tracheophyta</taxon>
        <taxon>Spermatophyta</taxon>
        <taxon>Magnoliopsida</taxon>
        <taxon>Liliopsida</taxon>
        <taxon>Poales</taxon>
        <taxon>Poaceae</taxon>
        <taxon>PACMAD clade</taxon>
        <taxon>Arundinoideae</taxon>
        <taxon>Arundineae</taxon>
        <taxon>Arundo</taxon>
    </lineage>
</organism>
<dbReference type="AlphaFoldDB" id="A0A0A9F7V0"/>
<feature type="compositionally biased region" description="Basic residues" evidence="1">
    <location>
        <begin position="29"/>
        <end position="39"/>
    </location>
</feature>
<dbReference type="EMBL" id="GBRH01193548">
    <property type="protein sequence ID" value="JAE04348.1"/>
    <property type="molecule type" value="Transcribed_RNA"/>
</dbReference>
<feature type="compositionally biased region" description="Low complexity" evidence="1">
    <location>
        <begin position="52"/>
        <end position="64"/>
    </location>
</feature>
<feature type="compositionally biased region" description="Gly residues" evidence="1">
    <location>
        <begin position="77"/>
        <end position="92"/>
    </location>
</feature>
<evidence type="ECO:0000256" key="1">
    <source>
        <dbReference type="SAM" id="MobiDB-lite"/>
    </source>
</evidence>
<sequence>MVDYPQFLKCGLHRKRLSLFLPFPRRHRVPPALRRRGGGRRSPPLPPPAPAPALATTRGLRPGGTLPPPLAWEEEGTGGGRDGDFGGGGLPGNGTEQTLDFCFPF</sequence>
<protein>
    <submittedName>
        <fullName evidence="2">Uncharacterized protein</fullName>
    </submittedName>
</protein>
<proteinExistence type="predicted"/>